<dbReference type="Proteomes" id="UP001178507">
    <property type="component" value="Unassembled WGS sequence"/>
</dbReference>
<sequence>MGDDATSTTSLELAVCYACNLRHGRRKLMCRSPGCEQFRGKLYLCDRCVTHCPECEARLHQTDLATVTGLPTLETYSSLPSKGEATEAAKGTKGAKGTRGIEGKGAPGNSPKGKGKSGRKGTKTAWSKDAKGRPDGEIVEKRFEVAGYAIGMVIGENGNHLESLKSSYPSLRISISFKEQEATFAGRRAHRMEMVIQGRLDESEQVDEVSRTIQMLLNRAGPSHKPPRGENVLIDVSHALCAKLVPANLEAYHVCPGHFLQTTEGGKQRPYFVLEKVPHAEPQDCGKTTSTTYTYCSDPTDWSGFSAQFHRCLHDMPNEKLSAARVSVRLGKLFFWGRKLGLPAAQMPGAIDQMSVQDLRRQWAARLKDTIERKFSDVLRKSNFRSLQNLQNITYYLKTPEDGAKMEVTFFDPVSAETKASVMRRIWACTSYRDVLELPDETVSTSRIAVARSVLECLLHPSHNEFEGCHCAMHFIKQSAEGLLARAEFRPPSMPIDEALRVRAPYQEASRSGASFVAKRESERLFRGDVCRLGYSPDFRLSINSNMEIDLEPALIQKLKVLDQQCRSVDGDKLIDTFHSSSLPLGWRLQCIACRDEWVWMDPEDTVEVNVSKVREVTCLSTRHQQSDDDNFEIRFSSEPTTKAIQGRHADAWVHTKRLLSTVHMLHGAVQTALDHS</sequence>
<reference evidence="3" key="1">
    <citation type="submission" date="2023-08" db="EMBL/GenBank/DDBJ databases">
        <authorList>
            <person name="Chen Y."/>
            <person name="Shah S."/>
            <person name="Dougan E. K."/>
            <person name="Thang M."/>
            <person name="Chan C."/>
        </authorList>
    </citation>
    <scope>NUCLEOTIDE SEQUENCE</scope>
</reference>
<dbReference type="AlphaFoldDB" id="A0AA36HUG7"/>
<proteinExistence type="predicted"/>
<dbReference type="GO" id="GO:0003723">
    <property type="term" value="F:RNA binding"/>
    <property type="evidence" value="ECO:0007669"/>
    <property type="project" value="UniProtKB-UniRule"/>
</dbReference>
<accession>A0AA36HUG7</accession>
<dbReference type="EMBL" id="CAUJNA010000325">
    <property type="protein sequence ID" value="CAJ1375507.1"/>
    <property type="molecule type" value="Genomic_DNA"/>
</dbReference>
<keyword evidence="1" id="KW-0694">RNA-binding</keyword>
<protein>
    <submittedName>
        <fullName evidence="3">Uncharacterized protein</fullName>
    </submittedName>
</protein>
<evidence type="ECO:0000313" key="4">
    <source>
        <dbReference type="Proteomes" id="UP001178507"/>
    </source>
</evidence>
<name>A0AA36HUG7_9DINO</name>
<organism evidence="3 4">
    <name type="scientific">Effrenium voratum</name>
    <dbReference type="NCBI Taxonomy" id="2562239"/>
    <lineage>
        <taxon>Eukaryota</taxon>
        <taxon>Sar</taxon>
        <taxon>Alveolata</taxon>
        <taxon>Dinophyceae</taxon>
        <taxon>Suessiales</taxon>
        <taxon>Symbiodiniaceae</taxon>
        <taxon>Effrenium</taxon>
    </lineage>
</organism>
<feature type="compositionally biased region" description="Basic residues" evidence="2">
    <location>
        <begin position="113"/>
        <end position="122"/>
    </location>
</feature>
<evidence type="ECO:0000256" key="2">
    <source>
        <dbReference type="SAM" id="MobiDB-lite"/>
    </source>
</evidence>
<gene>
    <name evidence="3" type="ORF">EVOR1521_LOCUS4768</name>
</gene>
<comment type="caution">
    <text evidence="3">The sequence shown here is derived from an EMBL/GenBank/DDBJ whole genome shotgun (WGS) entry which is preliminary data.</text>
</comment>
<feature type="compositionally biased region" description="Low complexity" evidence="2">
    <location>
        <begin position="82"/>
        <end position="92"/>
    </location>
</feature>
<dbReference type="PROSITE" id="PS50084">
    <property type="entry name" value="KH_TYPE_1"/>
    <property type="match status" value="1"/>
</dbReference>
<feature type="region of interest" description="Disordered" evidence="2">
    <location>
        <begin position="76"/>
        <end position="133"/>
    </location>
</feature>
<keyword evidence="4" id="KW-1185">Reference proteome</keyword>
<evidence type="ECO:0000256" key="1">
    <source>
        <dbReference type="PROSITE-ProRule" id="PRU00117"/>
    </source>
</evidence>
<evidence type="ECO:0000313" key="3">
    <source>
        <dbReference type="EMBL" id="CAJ1375507.1"/>
    </source>
</evidence>